<feature type="transmembrane region" description="Helical" evidence="9">
    <location>
        <begin position="298"/>
        <end position="324"/>
    </location>
</feature>
<feature type="transmembrane region" description="Helical" evidence="9">
    <location>
        <begin position="79"/>
        <end position="98"/>
    </location>
</feature>
<keyword evidence="2" id="KW-0813">Transport</keyword>
<sequence length="506" mass="52005">MASETRRTHHQVTFVVLAASVTAYALLQSLVTPVLPTIQADLHTTQNTVTWVLTAYLLSASIFTPIMGRIGDMVGKERVFVATLGALAAGSLLAALASNVQVMIIARVIQGIGGGVLPLAFGIVRDEFPREKLSSAVGAIASLSAVGAGLGIVLAGPIVNALDYHWLFWLPMILTIVAAVAAAVVIPRSPVTTPGRINWAPALLLSAWLVALLVALSQAPVWGWGSGRIIGLFTAAAVLAVGWVEVERRSATPLIDMRMMRRPAVWTNNLVALLFGVGMYAVFAFLPEFVQSPKSTGYGFGASITQSGLILLPMSVTMFLVGMVSNRFAARFGGKIVVLLGALVGAVSMALLAFAHTQTWELYLATAIMGAGFGLAFAAMSSLIVSAVPAEQTGVASGMNANIRTIGGSIGAALMASVVTASPAADGLPREAGYTHGFAMLGGALLVAAFAATLIPVARHSTRIAVSGDAEQLAVGTDRPGAPVGATAGTETAPAARGTVVGESAE</sequence>
<feature type="transmembrane region" description="Helical" evidence="9">
    <location>
        <begin position="437"/>
        <end position="458"/>
    </location>
</feature>
<feature type="transmembrane region" description="Helical" evidence="9">
    <location>
        <begin position="12"/>
        <end position="36"/>
    </location>
</feature>
<evidence type="ECO:0000313" key="11">
    <source>
        <dbReference type="EMBL" id="SEO68579.1"/>
    </source>
</evidence>
<dbReference type="PROSITE" id="PS50850">
    <property type="entry name" value="MFS"/>
    <property type="match status" value="1"/>
</dbReference>
<evidence type="ECO:0000256" key="2">
    <source>
        <dbReference type="ARBA" id="ARBA00022448"/>
    </source>
</evidence>
<organism evidence="11 12">
    <name type="scientific">Actinacidiphila rubida</name>
    <dbReference type="NCBI Taxonomy" id="310780"/>
    <lineage>
        <taxon>Bacteria</taxon>
        <taxon>Bacillati</taxon>
        <taxon>Actinomycetota</taxon>
        <taxon>Actinomycetes</taxon>
        <taxon>Kitasatosporales</taxon>
        <taxon>Streptomycetaceae</taxon>
        <taxon>Actinacidiphila</taxon>
    </lineage>
</organism>
<dbReference type="PANTHER" id="PTHR42718">
    <property type="entry name" value="MAJOR FACILITATOR SUPERFAMILY MULTIDRUG TRANSPORTER MFSC"/>
    <property type="match status" value="1"/>
</dbReference>
<feature type="transmembrane region" description="Helical" evidence="9">
    <location>
        <begin position="222"/>
        <end position="244"/>
    </location>
</feature>
<evidence type="ECO:0000256" key="7">
    <source>
        <dbReference type="ARBA" id="ARBA00023251"/>
    </source>
</evidence>
<keyword evidence="3" id="KW-1003">Cell membrane</keyword>
<keyword evidence="5 9" id="KW-1133">Transmembrane helix</keyword>
<name>A0A1H8RPT7_9ACTN</name>
<keyword evidence="7" id="KW-0046">Antibiotic resistance</keyword>
<proteinExistence type="predicted"/>
<evidence type="ECO:0000256" key="4">
    <source>
        <dbReference type="ARBA" id="ARBA00022692"/>
    </source>
</evidence>
<evidence type="ECO:0000256" key="1">
    <source>
        <dbReference type="ARBA" id="ARBA00004651"/>
    </source>
</evidence>
<dbReference type="AlphaFoldDB" id="A0A1H8RPT7"/>
<feature type="transmembrane region" description="Helical" evidence="9">
    <location>
        <begin position="198"/>
        <end position="216"/>
    </location>
</feature>
<dbReference type="Pfam" id="PF07690">
    <property type="entry name" value="MFS_1"/>
    <property type="match status" value="1"/>
</dbReference>
<feature type="transmembrane region" description="Helical" evidence="9">
    <location>
        <begin position="265"/>
        <end position="286"/>
    </location>
</feature>
<dbReference type="GO" id="GO:0005886">
    <property type="term" value="C:plasma membrane"/>
    <property type="evidence" value="ECO:0007669"/>
    <property type="project" value="UniProtKB-SubCell"/>
</dbReference>
<feature type="transmembrane region" description="Helical" evidence="9">
    <location>
        <begin position="104"/>
        <end position="124"/>
    </location>
</feature>
<feature type="compositionally biased region" description="Low complexity" evidence="8">
    <location>
        <begin position="480"/>
        <end position="499"/>
    </location>
</feature>
<dbReference type="STRING" id="310780.SAMN05216267_103632"/>
<feature type="transmembrane region" description="Helical" evidence="9">
    <location>
        <begin position="362"/>
        <end position="385"/>
    </location>
</feature>
<evidence type="ECO:0000256" key="3">
    <source>
        <dbReference type="ARBA" id="ARBA00022475"/>
    </source>
</evidence>
<dbReference type="Gene3D" id="1.20.1720.10">
    <property type="entry name" value="Multidrug resistance protein D"/>
    <property type="match status" value="1"/>
</dbReference>
<feature type="transmembrane region" description="Helical" evidence="9">
    <location>
        <begin position="406"/>
        <end position="425"/>
    </location>
</feature>
<dbReference type="InterPro" id="IPR020846">
    <property type="entry name" value="MFS_dom"/>
</dbReference>
<dbReference type="CDD" id="cd17504">
    <property type="entry name" value="MFS_MMR_MDR_like"/>
    <property type="match status" value="1"/>
</dbReference>
<keyword evidence="12" id="KW-1185">Reference proteome</keyword>
<gene>
    <name evidence="11" type="ORF">SAMN05216267_103632</name>
</gene>
<feature type="transmembrane region" description="Helical" evidence="9">
    <location>
        <begin position="136"/>
        <end position="160"/>
    </location>
</feature>
<feature type="domain" description="Major facilitator superfamily (MFS) profile" evidence="10">
    <location>
        <begin position="13"/>
        <end position="460"/>
    </location>
</feature>
<dbReference type="Proteomes" id="UP000181951">
    <property type="component" value="Unassembled WGS sequence"/>
</dbReference>
<comment type="subcellular location">
    <subcellularLocation>
        <location evidence="1">Cell membrane</location>
        <topology evidence="1">Multi-pass membrane protein</topology>
    </subcellularLocation>
</comment>
<evidence type="ECO:0000256" key="6">
    <source>
        <dbReference type="ARBA" id="ARBA00023136"/>
    </source>
</evidence>
<dbReference type="RefSeq" id="WP_075017893.1">
    <property type="nucleotide sequence ID" value="NZ_FODD01000036.1"/>
</dbReference>
<evidence type="ECO:0000256" key="5">
    <source>
        <dbReference type="ARBA" id="ARBA00022989"/>
    </source>
</evidence>
<evidence type="ECO:0000313" key="12">
    <source>
        <dbReference type="Proteomes" id="UP000181951"/>
    </source>
</evidence>
<dbReference type="SUPFAM" id="SSF103473">
    <property type="entry name" value="MFS general substrate transporter"/>
    <property type="match status" value="1"/>
</dbReference>
<feature type="transmembrane region" description="Helical" evidence="9">
    <location>
        <begin position="48"/>
        <end position="67"/>
    </location>
</feature>
<dbReference type="GO" id="GO:0022857">
    <property type="term" value="F:transmembrane transporter activity"/>
    <property type="evidence" value="ECO:0007669"/>
    <property type="project" value="InterPro"/>
</dbReference>
<feature type="transmembrane region" description="Helical" evidence="9">
    <location>
        <begin position="336"/>
        <end position="356"/>
    </location>
</feature>
<evidence type="ECO:0000259" key="10">
    <source>
        <dbReference type="PROSITE" id="PS50850"/>
    </source>
</evidence>
<accession>A0A1H8RPT7</accession>
<dbReference type="EMBL" id="FODD01000036">
    <property type="protein sequence ID" value="SEO68579.1"/>
    <property type="molecule type" value="Genomic_DNA"/>
</dbReference>
<dbReference type="InterPro" id="IPR011701">
    <property type="entry name" value="MFS"/>
</dbReference>
<dbReference type="InterPro" id="IPR036259">
    <property type="entry name" value="MFS_trans_sf"/>
</dbReference>
<keyword evidence="4 9" id="KW-0812">Transmembrane</keyword>
<dbReference type="Gene3D" id="1.20.1250.20">
    <property type="entry name" value="MFS general substrate transporter like domains"/>
    <property type="match status" value="1"/>
</dbReference>
<feature type="region of interest" description="Disordered" evidence="8">
    <location>
        <begin position="475"/>
        <end position="506"/>
    </location>
</feature>
<dbReference type="OrthoDB" id="4484751at2"/>
<keyword evidence="6 9" id="KW-0472">Membrane</keyword>
<evidence type="ECO:0000256" key="9">
    <source>
        <dbReference type="SAM" id="Phobius"/>
    </source>
</evidence>
<feature type="transmembrane region" description="Helical" evidence="9">
    <location>
        <begin position="166"/>
        <end position="186"/>
    </location>
</feature>
<evidence type="ECO:0000256" key="8">
    <source>
        <dbReference type="SAM" id="MobiDB-lite"/>
    </source>
</evidence>
<dbReference type="PANTHER" id="PTHR42718:SF46">
    <property type="entry name" value="BLR6921 PROTEIN"/>
    <property type="match status" value="1"/>
</dbReference>
<protein>
    <submittedName>
        <fullName evidence="11">Drug resistance transporter, EmrB/QacA subfamily</fullName>
    </submittedName>
</protein>
<dbReference type="GO" id="GO:0046677">
    <property type="term" value="P:response to antibiotic"/>
    <property type="evidence" value="ECO:0007669"/>
    <property type="project" value="UniProtKB-KW"/>
</dbReference>
<reference evidence="11 12" key="1">
    <citation type="submission" date="2016-10" db="EMBL/GenBank/DDBJ databases">
        <authorList>
            <person name="de Groot N.N."/>
        </authorList>
    </citation>
    <scope>NUCLEOTIDE SEQUENCE [LARGE SCALE GENOMIC DNA]</scope>
    <source>
        <strain evidence="11 12">CGMCC 4.2026</strain>
    </source>
</reference>